<dbReference type="GO" id="GO:0000287">
    <property type="term" value="F:magnesium ion binding"/>
    <property type="evidence" value="ECO:0007669"/>
    <property type="project" value="TreeGrafter"/>
</dbReference>
<dbReference type="PIRSF" id="PIRSF015582">
    <property type="entry name" value="Cit_lyase_B"/>
    <property type="match status" value="1"/>
</dbReference>
<dbReference type="Proteomes" id="UP001139516">
    <property type="component" value="Unassembled WGS sequence"/>
</dbReference>
<feature type="binding site" evidence="6">
    <location>
        <position position="126"/>
    </location>
    <ligand>
        <name>Mg(2+)</name>
        <dbReference type="ChEBI" id="CHEBI:18420"/>
    </ligand>
</feature>
<name>A0A9X1Y8M6_9PROT</name>
<evidence type="ECO:0000313" key="9">
    <source>
        <dbReference type="Proteomes" id="UP001139516"/>
    </source>
</evidence>
<dbReference type="PANTHER" id="PTHR32308">
    <property type="entry name" value="LYASE BETA SUBUNIT, PUTATIVE (AFU_ORTHOLOGUE AFUA_4G13030)-RELATED"/>
    <property type="match status" value="1"/>
</dbReference>
<sequence length="293" mass="30645">MRSLLFVPGDSQRKFARAAEGAADGLILDLEDSVGAGRKAEARRIAAGMLATPAGTKRRYVRVNALDTGMTLDDLAAVMPARPDGIVLPKCGGAAPVRQVSLWLDAFEAAHGIAPGRTRIMVIATETAGSLFGLGSYAEAGPRLSGMMWGAEDLSASLGATANRADGRWLPPFQMARDLCLAAAAAAGVPAIDTVHVDIEDLAGLEADAREARRDGFGAKAVIHPKHVEVVNAVFSPTPQELDWARRVVDLFAGSGDAGVLRMDGRMLDRPHLRLAERLLAAHGESRAGAGAG</sequence>
<dbReference type="InterPro" id="IPR040442">
    <property type="entry name" value="Pyrv_kinase-like_dom_sf"/>
</dbReference>
<evidence type="ECO:0000256" key="2">
    <source>
        <dbReference type="ARBA" id="ARBA00005568"/>
    </source>
</evidence>
<dbReference type="AlphaFoldDB" id="A0A9X1Y8M6"/>
<accession>A0A9X1Y8M6</accession>
<evidence type="ECO:0000256" key="5">
    <source>
        <dbReference type="PIRSR" id="PIRSR015582-1"/>
    </source>
</evidence>
<feature type="domain" description="HpcH/HpaI aldolase/citrate lyase" evidence="7">
    <location>
        <begin position="2"/>
        <end position="225"/>
    </location>
</feature>
<dbReference type="EMBL" id="JALPRX010000071">
    <property type="protein sequence ID" value="MCK8785934.1"/>
    <property type="molecule type" value="Genomic_DNA"/>
</dbReference>
<dbReference type="GO" id="GO:0006107">
    <property type="term" value="P:oxaloacetate metabolic process"/>
    <property type="evidence" value="ECO:0007669"/>
    <property type="project" value="TreeGrafter"/>
</dbReference>
<keyword evidence="9" id="KW-1185">Reference proteome</keyword>
<reference evidence="8" key="1">
    <citation type="submission" date="2022-04" db="EMBL/GenBank/DDBJ databases">
        <title>Roseomonas acroporae sp. nov., isolated from coral Acropora digitifera.</title>
        <authorList>
            <person name="Sun H."/>
        </authorList>
    </citation>
    <scope>NUCLEOTIDE SEQUENCE</scope>
    <source>
        <strain evidence="8">NAR14</strain>
    </source>
</reference>
<feature type="binding site" evidence="5">
    <location>
        <position position="126"/>
    </location>
    <ligand>
        <name>substrate</name>
    </ligand>
</feature>
<keyword evidence="3 6" id="KW-0479">Metal-binding</keyword>
<evidence type="ECO:0000256" key="4">
    <source>
        <dbReference type="ARBA" id="ARBA00022842"/>
    </source>
</evidence>
<dbReference type="InterPro" id="IPR015813">
    <property type="entry name" value="Pyrv/PenolPyrv_kinase-like_dom"/>
</dbReference>
<keyword evidence="8" id="KW-0456">Lyase</keyword>
<dbReference type="InterPro" id="IPR005000">
    <property type="entry name" value="Aldolase/citrate-lyase_domain"/>
</dbReference>
<dbReference type="Gene3D" id="3.20.20.60">
    <property type="entry name" value="Phosphoenolpyruvate-binding domains"/>
    <property type="match status" value="1"/>
</dbReference>
<dbReference type="PANTHER" id="PTHR32308:SF0">
    <property type="entry name" value="HPCH_HPAI ALDOLASE_CITRATE LYASE DOMAIN-CONTAINING PROTEIN"/>
    <property type="match status" value="1"/>
</dbReference>
<evidence type="ECO:0000256" key="6">
    <source>
        <dbReference type="PIRSR" id="PIRSR015582-2"/>
    </source>
</evidence>
<feature type="binding site" evidence="5">
    <location>
        <position position="62"/>
    </location>
    <ligand>
        <name>substrate</name>
    </ligand>
</feature>
<evidence type="ECO:0000256" key="1">
    <source>
        <dbReference type="ARBA" id="ARBA00001946"/>
    </source>
</evidence>
<proteinExistence type="inferred from homology"/>
<evidence type="ECO:0000256" key="3">
    <source>
        <dbReference type="ARBA" id="ARBA00022723"/>
    </source>
</evidence>
<organism evidence="8 9">
    <name type="scientific">Roseomonas acroporae</name>
    <dbReference type="NCBI Taxonomy" id="2937791"/>
    <lineage>
        <taxon>Bacteria</taxon>
        <taxon>Pseudomonadati</taxon>
        <taxon>Pseudomonadota</taxon>
        <taxon>Alphaproteobacteria</taxon>
        <taxon>Acetobacterales</taxon>
        <taxon>Roseomonadaceae</taxon>
        <taxon>Roseomonas</taxon>
    </lineage>
</organism>
<evidence type="ECO:0000259" key="7">
    <source>
        <dbReference type="Pfam" id="PF03328"/>
    </source>
</evidence>
<dbReference type="RefSeq" id="WP_248668054.1">
    <property type="nucleotide sequence ID" value="NZ_JALPRX010000071.1"/>
</dbReference>
<dbReference type="Pfam" id="PF03328">
    <property type="entry name" value="HpcH_HpaI"/>
    <property type="match status" value="1"/>
</dbReference>
<comment type="similarity">
    <text evidence="2">Belongs to the HpcH/HpaI aldolase family.</text>
</comment>
<dbReference type="InterPro" id="IPR011206">
    <property type="entry name" value="Citrate_lyase_beta/mcl1/mcl2"/>
</dbReference>
<comment type="caution">
    <text evidence="8">The sequence shown here is derived from an EMBL/GenBank/DDBJ whole genome shotgun (WGS) entry which is preliminary data.</text>
</comment>
<dbReference type="SUPFAM" id="SSF51621">
    <property type="entry name" value="Phosphoenolpyruvate/pyruvate domain"/>
    <property type="match status" value="1"/>
</dbReference>
<evidence type="ECO:0000313" key="8">
    <source>
        <dbReference type="EMBL" id="MCK8785934.1"/>
    </source>
</evidence>
<feature type="binding site" evidence="6">
    <location>
        <position position="153"/>
    </location>
    <ligand>
        <name>Mg(2+)</name>
        <dbReference type="ChEBI" id="CHEBI:18420"/>
    </ligand>
</feature>
<dbReference type="GO" id="GO:0016829">
    <property type="term" value="F:lyase activity"/>
    <property type="evidence" value="ECO:0007669"/>
    <property type="project" value="UniProtKB-KW"/>
</dbReference>
<gene>
    <name evidence="8" type="ORF">M0638_16265</name>
</gene>
<keyword evidence="4 6" id="KW-0460">Magnesium</keyword>
<comment type="cofactor">
    <cofactor evidence="1">
        <name>Mg(2+)</name>
        <dbReference type="ChEBI" id="CHEBI:18420"/>
    </cofactor>
</comment>
<protein>
    <submittedName>
        <fullName evidence="8">CoA ester lyase</fullName>
    </submittedName>
</protein>